<organism evidence="4 5">
    <name type="scientific">Adhaeretor mobilis</name>
    <dbReference type="NCBI Taxonomy" id="1930276"/>
    <lineage>
        <taxon>Bacteria</taxon>
        <taxon>Pseudomonadati</taxon>
        <taxon>Planctomycetota</taxon>
        <taxon>Planctomycetia</taxon>
        <taxon>Pirellulales</taxon>
        <taxon>Lacipirellulaceae</taxon>
        <taxon>Adhaeretor</taxon>
    </lineage>
</organism>
<dbReference type="PROSITE" id="PS50293">
    <property type="entry name" value="TPR_REGION"/>
    <property type="match status" value="1"/>
</dbReference>
<dbReference type="PANTHER" id="PTHR44523:SF1">
    <property type="entry name" value="TETRATRICOPEPTIDE REPEAT PROTEIN 13"/>
    <property type="match status" value="1"/>
</dbReference>
<dbReference type="PANTHER" id="PTHR44523">
    <property type="entry name" value="TETRATRICOPEPTIDE REPEAT PROTEIN 13"/>
    <property type="match status" value="1"/>
</dbReference>
<dbReference type="SUPFAM" id="SSF81901">
    <property type="entry name" value="HCP-like"/>
    <property type="match status" value="1"/>
</dbReference>
<dbReference type="SMART" id="SM00028">
    <property type="entry name" value="TPR"/>
    <property type="match status" value="7"/>
</dbReference>
<feature type="repeat" description="TPR" evidence="1">
    <location>
        <begin position="267"/>
        <end position="300"/>
    </location>
</feature>
<protein>
    <submittedName>
        <fullName evidence="4">Lipoprotein NlpI</fullName>
    </submittedName>
</protein>
<dbReference type="InterPro" id="IPR019734">
    <property type="entry name" value="TPR_rpt"/>
</dbReference>
<proteinExistence type="predicted"/>
<dbReference type="SUPFAM" id="SSF48452">
    <property type="entry name" value="TPR-like"/>
    <property type="match status" value="2"/>
</dbReference>
<dbReference type="Pfam" id="PF13414">
    <property type="entry name" value="TPR_11"/>
    <property type="match status" value="1"/>
</dbReference>
<accession>A0A517MRJ2</accession>
<keyword evidence="1" id="KW-0802">TPR repeat</keyword>
<keyword evidence="5" id="KW-1185">Reference proteome</keyword>
<dbReference type="Pfam" id="PF13432">
    <property type="entry name" value="TPR_16"/>
    <property type="match status" value="1"/>
</dbReference>
<dbReference type="AlphaFoldDB" id="A0A517MRJ2"/>
<keyword evidence="4" id="KW-0449">Lipoprotein</keyword>
<feature type="compositionally biased region" description="Basic and acidic residues" evidence="2">
    <location>
        <begin position="526"/>
        <end position="541"/>
    </location>
</feature>
<feature type="region of interest" description="Disordered" evidence="2">
    <location>
        <begin position="526"/>
        <end position="580"/>
    </location>
</feature>
<dbReference type="Gene3D" id="1.25.40.10">
    <property type="entry name" value="Tetratricopeptide repeat domain"/>
    <property type="match status" value="3"/>
</dbReference>
<dbReference type="Proteomes" id="UP000319852">
    <property type="component" value="Chromosome"/>
</dbReference>
<dbReference type="PROSITE" id="PS50005">
    <property type="entry name" value="TPR"/>
    <property type="match status" value="2"/>
</dbReference>
<evidence type="ECO:0000256" key="2">
    <source>
        <dbReference type="SAM" id="MobiDB-lite"/>
    </source>
</evidence>
<feature type="chain" id="PRO_5021983887" evidence="3">
    <location>
        <begin position="27"/>
        <end position="580"/>
    </location>
</feature>
<evidence type="ECO:0000256" key="1">
    <source>
        <dbReference type="PROSITE-ProRule" id="PRU00339"/>
    </source>
</evidence>
<evidence type="ECO:0000313" key="4">
    <source>
        <dbReference type="EMBL" id="QDS97500.1"/>
    </source>
</evidence>
<evidence type="ECO:0000313" key="5">
    <source>
        <dbReference type="Proteomes" id="UP000319852"/>
    </source>
</evidence>
<dbReference type="RefSeq" id="WP_218932305.1">
    <property type="nucleotide sequence ID" value="NZ_CP036263.1"/>
</dbReference>
<sequence length="580" mass="64418" precursor="true">MKLIRLPACLLTCLLSLAAIPTVSYAEGPGQHDFDEALRNRITGQGMRDLNGVIELLESALDKGLDMENSDFAEGMLSSAHFERASILLNALTTRRLGAQQSGQLARMAQSDLRTVLSYDDPPPEARLMLAKLLSTPGGDPAEARRLLDKYLRSTDAEGEPLPEAKQAEALALRGSLQRDPVRAMSDFDDALKLDPENLNFAVARATFLRTQKRFDESLAAVEALLEDHKENIPLQIFQGEVLRQLEKNEEALTVFDAIDEQKGDLWSVYQNRGEIYRQMNELDNALEQYSKVIELRPDSILTRIQRAETYYTQGKTNEAMADVDAVLEANPNVVTAYRLKAEILAGEKRFEEAIETIRKVTEAAPDRAELQGQLASYYYLSGNPSGAIKAYTNMLAADPDNYLALRSRGDAYLNVGDHKSASADFAKAYEQKQDDAFLLNNYAWLLATSPDDEVRNGKLAIELATKACELEDYKAGHILSTKAAAHAEAGDFEEAIKWSEKAIEAAKPEQVEALKKELESFKQNKPVRELKNEADLKEELESILTGEPREEATSAEESMAEEAEPEEDIEVVEEPAIAE</sequence>
<name>A0A517MRJ2_9BACT</name>
<dbReference type="InterPro" id="IPR011990">
    <property type="entry name" value="TPR-like_helical_dom_sf"/>
</dbReference>
<gene>
    <name evidence="4" type="ORF">HG15A2_07620</name>
</gene>
<feature type="repeat" description="TPR" evidence="1">
    <location>
        <begin position="369"/>
        <end position="402"/>
    </location>
</feature>
<dbReference type="Pfam" id="PF13181">
    <property type="entry name" value="TPR_8"/>
    <property type="match status" value="2"/>
</dbReference>
<reference evidence="4 5" key="1">
    <citation type="submission" date="2019-02" db="EMBL/GenBank/DDBJ databases">
        <title>Deep-cultivation of Planctomycetes and their phenomic and genomic characterization uncovers novel biology.</title>
        <authorList>
            <person name="Wiegand S."/>
            <person name="Jogler M."/>
            <person name="Boedeker C."/>
            <person name="Pinto D."/>
            <person name="Vollmers J."/>
            <person name="Rivas-Marin E."/>
            <person name="Kohn T."/>
            <person name="Peeters S.H."/>
            <person name="Heuer A."/>
            <person name="Rast P."/>
            <person name="Oberbeckmann S."/>
            <person name="Bunk B."/>
            <person name="Jeske O."/>
            <person name="Meyerdierks A."/>
            <person name="Storesund J.E."/>
            <person name="Kallscheuer N."/>
            <person name="Luecker S."/>
            <person name="Lage O.M."/>
            <person name="Pohl T."/>
            <person name="Merkel B.J."/>
            <person name="Hornburger P."/>
            <person name="Mueller R.-W."/>
            <person name="Bruemmer F."/>
            <person name="Labrenz M."/>
            <person name="Spormann A.M."/>
            <person name="Op den Camp H."/>
            <person name="Overmann J."/>
            <person name="Amann R."/>
            <person name="Jetten M.S.M."/>
            <person name="Mascher T."/>
            <person name="Medema M.H."/>
            <person name="Devos D.P."/>
            <person name="Kaster A.-K."/>
            <person name="Ovreas L."/>
            <person name="Rohde M."/>
            <person name="Galperin M.Y."/>
            <person name="Jogler C."/>
        </authorList>
    </citation>
    <scope>NUCLEOTIDE SEQUENCE [LARGE SCALE GENOMIC DNA]</scope>
    <source>
        <strain evidence="4 5">HG15A2</strain>
    </source>
</reference>
<keyword evidence="3" id="KW-0732">Signal</keyword>
<dbReference type="EMBL" id="CP036263">
    <property type="protein sequence ID" value="QDS97500.1"/>
    <property type="molecule type" value="Genomic_DNA"/>
</dbReference>
<evidence type="ECO:0000256" key="3">
    <source>
        <dbReference type="SAM" id="SignalP"/>
    </source>
</evidence>
<feature type="compositionally biased region" description="Acidic residues" evidence="2">
    <location>
        <begin position="559"/>
        <end position="574"/>
    </location>
</feature>
<dbReference type="KEGG" id="amob:HG15A2_07620"/>
<feature type="signal peptide" evidence="3">
    <location>
        <begin position="1"/>
        <end position="26"/>
    </location>
</feature>